<comment type="caution">
    <text evidence="9">The sequence shown here is derived from an EMBL/GenBank/DDBJ whole genome shotgun (WGS) entry which is preliminary data.</text>
</comment>
<feature type="domain" description="Replication factor A C-terminal" evidence="8">
    <location>
        <begin position="295"/>
        <end position="383"/>
    </location>
</feature>
<dbReference type="GO" id="GO:0008270">
    <property type="term" value="F:zinc ion binding"/>
    <property type="evidence" value="ECO:0007669"/>
    <property type="project" value="UniProtKB-KW"/>
</dbReference>
<dbReference type="Gene3D" id="2.40.50.140">
    <property type="entry name" value="Nucleic acid-binding proteins"/>
    <property type="match status" value="3"/>
</dbReference>
<dbReference type="InterPro" id="IPR003871">
    <property type="entry name" value="RFA1B/D_OB_1st"/>
</dbReference>
<dbReference type="STRING" id="3818.A0A445BM32"/>
<keyword evidence="3" id="KW-0863">Zinc-finger</keyword>
<accession>A0A445BM32</accession>
<evidence type="ECO:0000313" key="10">
    <source>
        <dbReference type="Proteomes" id="UP000289738"/>
    </source>
</evidence>
<evidence type="ECO:0000259" key="7">
    <source>
        <dbReference type="Pfam" id="PF02721"/>
    </source>
</evidence>
<evidence type="ECO:0000256" key="6">
    <source>
        <dbReference type="SAM" id="MobiDB-lite"/>
    </source>
</evidence>
<feature type="compositionally biased region" description="Basic residues" evidence="6">
    <location>
        <begin position="483"/>
        <end position="494"/>
    </location>
</feature>
<dbReference type="CDD" id="cd04480">
    <property type="entry name" value="RPA1_DBD_A_like"/>
    <property type="match status" value="1"/>
</dbReference>
<comment type="similarity">
    <text evidence="1">Belongs to the replication factor A protein 1 family.</text>
</comment>
<dbReference type="CDD" id="cd04481">
    <property type="entry name" value="RPA1_DBD_B_like"/>
    <property type="match status" value="1"/>
</dbReference>
<name>A0A445BM32_ARAHY</name>
<dbReference type="InterPro" id="IPR013955">
    <property type="entry name" value="Rep_factor-A_C"/>
</dbReference>
<dbReference type="SUPFAM" id="SSF50249">
    <property type="entry name" value="Nucleic acid-binding proteins"/>
    <property type="match status" value="3"/>
</dbReference>
<keyword evidence="4" id="KW-0862">Zinc</keyword>
<dbReference type="InterPro" id="IPR047192">
    <property type="entry name" value="Euk_RPA1_DBD_C"/>
</dbReference>
<evidence type="ECO:0000256" key="3">
    <source>
        <dbReference type="ARBA" id="ARBA00022771"/>
    </source>
</evidence>
<gene>
    <name evidence="9" type="ORF">Ahy_A09g045318</name>
</gene>
<dbReference type="Proteomes" id="UP000289738">
    <property type="component" value="Chromosome A09"/>
</dbReference>
<dbReference type="EMBL" id="SDMP01000009">
    <property type="protein sequence ID" value="RYR39733.1"/>
    <property type="molecule type" value="Genomic_DNA"/>
</dbReference>
<dbReference type="AlphaFoldDB" id="A0A445BM32"/>
<evidence type="ECO:0000259" key="8">
    <source>
        <dbReference type="Pfam" id="PF08646"/>
    </source>
</evidence>
<keyword evidence="10" id="KW-1185">Reference proteome</keyword>
<dbReference type="GO" id="GO:0003677">
    <property type="term" value="F:DNA binding"/>
    <property type="evidence" value="ECO:0007669"/>
    <property type="project" value="UniProtKB-KW"/>
</dbReference>
<reference evidence="9 10" key="1">
    <citation type="submission" date="2019-01" db="EMBL/GenBank/DDBJ databases">
        <title>Sequencing of cultivated peanut Arachis hypogaea provides insights into genome evolution and oil improvement.</title>
        <authorList>
            <person name="Chen X."/>
        </authorList>
    </citation>
    <scope>NUCLEOTIDE SEQUENCE [LARGE SCALE GENOMIC DNA]</scope>
    <source>
        <strain evidence="10">cv. Fuhuasheng</strain>
        <tissue evidence="9">Leaves</tissue>
    </source>
</reference>
<protein>
    <recommendedName>
        <fullName evidence="11">Replication factor A C-terminal domain-containing protein</fullName>
    </recommendedName>
</protein>
<evidence type="ECO:0000256" key="5">
    <source>
        <dbReference type="ARBA" id="ARBA00023125"/>
    </source>
</evidence>
<evidence type="ECO:0000313" key="9">
    <source>
        <dbReference type="EMBL" id="RYR39733.1"/>
    </source>
</evidence>
<evidence type="ECO:0008006" key="11">
    <source>
        <dbReference type="Google" id="ProtNLM"/>
    </source>
</evidence>
<sequence length="494" mass="54910">MSMSQHRGSMNQIVDRVADINPTKLGWNLVVGVVRLYELCSQSNPADVYSLEMVLQDEQGDRIHCSIPKANIVVFKTLIRENGIYSMRNFIVKGNNNFVKTTGHKYKLNFYLKTCVSRLPSDTFHLNPFSYVPLPEIEAMVGMNRIHLLDFIGQVVGKENAQDMVTKSGQQSKCIALYLEDLEQNRMKCTLYGESVEKVISFMDKPENEPVILVAQLFKPHFYLNEVSVQNSLYASRVFFNPDIPDGERASQPISHIDRQPQYSVSHELSAGAFPVKTIEEILNMTTETLCWVVGTIVSIEVGATDWFYASCKTCPRKVKENKDRYFCEYCGKVGFNPPLRYRLNVVITDGTGCVNVIIWNQEAKLIMGKPASDMRDLSVYNVIKISDDVSLIGMYSSQASSAEIEGADPSVSNLLAISGQTDNESDGIGVAVVSLSKDSVMESNSDIGLETPAKSTGVEFVSNSTIMVGMDSPDMQGSSNKTTRRGAGKRKIE</sequence>
<dbReference type="Pfam" id="PF02721">
    <property type="entry name" value="DUF223"/>
    <property type="match status" value="1"/>
</dbReference>
<proteinExistence type="inferred from homology"/>
<dbReference type="PANTHER" id="PTHR47165">
    <property type="entry name" value="OS03G0429900 PROTEIN"/>
    <property type="match status" value="1"/>
</dbReference>
<keyword evidence="2" id="KW-0479">Metal-binding</keyword>
<evidence type="ECO:0000256" key="1">
    <source>
        <dbReference type="ARBA" id="ARBA00005690"/>
    </source>
</evidence>
<dbReference type="InterPro" id="IPR012340">
    <property type="entry name" value="NA-bd_OB-fold"/>
</dbReference>
<keyword evidence="5" id="KW-0238">DNA-binding</keyword>
<dbReference type="PANTHER" id="PTHR47165:SF4">
    <property type="entry name" value="OS03G0429900 PROTEIN"/>
    <property type="match status" value="1"/>
</dbReference>
<dbReference type="CDD" id="cd04476">
    <property type="entry name" value="RPA1_DBD_C"/>
    <property type="match status" value="1"/>
</dbReference>
<dbReference type="Pfam" id="PF08646">
    <property type="entry name" value="Rep_fac-A_C"/>
    <property type="match status" value="1"/>
</dbReference>
<evidence type="ECO:0000256" key="4">
    <source>
        <dbReference type="ARBA" id="ARBA00022833"/>
    </source>
</evidence>
<feature type="region of interest" description="Disordered" evidence="6">
    <location>
        <begin position="469"/>
        <end position="494"/>
    </location>
</feature>
<organism evidence="9 10">
    <name type="scientific">Arachis hypogaea</name>
    <name type="common">Peanut</name>
    <dbReference type="NCBI Taxonomy" id="3818"/>
    <lineage>
        <taxon>Eukaryota</taxon>
        <taxon>Viridiplantae</taxon>
        <taxon>Streptophyta</taxon>
        <taxon>Embryophyta</taxon>
        <taxon>Tracheophyta</taxon>
        <taxon>Spermatophyta</taxon>
        <taxon>Magnoliopsida</taxon>
        <taxon>eudicotyledons</taxon>
        <taxon>Gunneridae</taxon>
        <taxon>Pentapetalae</taxon>
        <taxon>rosids</taxon>
        <taxon>fabids</taxon>
        <taxon>Fabales</taxon>
        <taxon>Fabaceae</taxon>
        <taxon>Papilionoideae</taxon>
        <taxon>50 kb inversion clade</taxon>
        <taxon>dalbergioids sensu lato</taxon>
        <taxon>Dalbergieae</taxon>
        <taxon>Pterocarpus clade</taxon>
        <taxon>Arachis</taxon>
    </lineage>
</organism>
<evidence type="ECO:0000256" key="2">
    <source>
        <dbReference type="ARBA" id="ARBA00022723"/>
    </source>
</evidence>
<feature type="domain" description="Replication protein A 70 kDa DNA-binding subunit B/D first OB fold" evidence="7">
    <location>
        <begin position="15"/>
        <end position="117"/>
    </location>
</feature>